<accession>A0A410QAA5</accession>
<protein>
    <recommendedName>
        <fullName evidence="4">DUF5050 domain-containing protein</fullName>
    </recommendedName>
</protein>
<dbReference type="PROSITE" id="PS51257">
    <property type="entry name" value="PROKAR_LIPOPROTEIN"/>
    <property type="match status" value="1"/>
</dbReference>
<keyword evidence="3" id="KW-1185">Reference proteome</keyword>
<name>A0A410QAA5_9FIRM</name>
<dbReference type="Gene3D" id="2.120.10.30">
    <property type="entry name" value="TolB, C-terminal domain"/>
    <property type="match status" value="1"/>
</dbReference>
<dbReference type="AlphaFoldDB" id="A0A410QAA5"/>
<evidence type="ECO:0008006" key="4">
    <source>
        <dbReference type="Google" id="ProtNLM"/>
    </source>
</evidence>
<dbReference type="RefSeq" id="WP_071140334.1">
    <property type="nucleotide sequence ID" value="NZ_CP035282.1"/>
</dbReference>
<dbReference type="EMBL" id="CP035282">
    <property type="protein sequence ID" value="QAT60916.1"/>
    <property type="molecule type" value="Genomic_DNA"/>
</dbReference>
<dbReference type="KEGG" id="spoa:EQM13_04630"/>
<evidence type="ECO:0000256" key="1">
    <source>
        <dbReference type="SAM" id="SignalP"/>
    </source>
</evidence>
<feature type="chain" id="PRO_5038684875" description="DUF5050 domain-containing protein" evidence="1">
    <location>
        <begin position="21"/>
        <end position="527"/>
    </location>
</feature>
<feature type="signal peptide" evidence="1">
    <location>
        <begin position="1"/>
        <end position="20"/>
    </location>
</feature>
<proteinExistence type="predicted"/>
<evidence type="ECO:0000313" key="3">
    <source>
        <dbReference type="Proteomes" id="UP000287969"/>
    </source>
</evidence>
<reference evidence="3" key="1">
    <citation type="submission" date="2019-01" db="EMBL/GenBank/DDBJ databases">
        <title>Draft genomes of a novel of Sporanaerobacter strains.</title>
        <authorList>
            <person name="Ma S."/>
        </authorList>
    </citation>
    <scope>NUCLEOTIDE SEQUENCE [LARGE SCALE GENOMIC DNA]</scope>
    <source>
        <strain evidence="3">NJN-17</strain>
    </source>
</reference>
<dbReference type="Proteomes" id="UP000287969">
    <property type="component" value="Chromosome"/>
</dbReference>
<gene>
    <name evidence="2" type="ORF">EQM13_04630</name>
</gene>
<dbReference type="OrthoDB" id="1947657at2"/>
<evidence type="ECO:0000313" key="2">
    <source>
        <dbReference type="EMBL" id="QAT60916.1"/>
    </source>
</evidence>
<organism evidence="2 3">
    <name type="scientific">Acidilutibacter cellobiosedens</name>
    <dbReference type="NCBI Taxonomy" id="2507161"/>
    <lineage>
        <taxon>Bacteria</taxon>
        <taxon>Bacillati</taxon>
        <taxon>Bacillota</taxon>
        <taxon>Tissierellia</taxon>
        <taxon>Tissierellales</taxon>
        <taxon>Acidilutibacteraceae</taxon>
        <taxon>Acidilutibacter</taxon>
    </lineage>
</organism>
<dbReference type="SUPFAM" id="SSF82171">
    <property type="entry name" value="DPP6 N-terminal domain-like"/>
    <property type="match status" value="1"/>
</dbReference>
<sequence length="527" mass="60789">MKKISLFIFTAIIWIMLVGCNNTNNSQSKTSKKNEEEPIGYKIEHIVLSKGYQSIEPNVEITKKNNDNTVLVSLGLVECSGVTIDKITKVDNEVNIYINRLLEEDKIQLSIPQILLSFDKNVSEKLDTLKFNIINENYTPINIAVGKTQILNKIYSQFKISPNTIPDVNLLRYKDDYIWSITFNSIFDKENSKLPLVNLKVKANADTGEIISSEKNVISDYIDDGIVVDYSQNKYLLYKQEVLIDKRKYEILWLYNIKTKEKEKIFSTTNLIYDAKFSPDYKNLSLIENHNENSSIYLININDKSSKNITPSGQYHIWLMKWADKNHLYFVNNSSEKSSLFSKYTLNVGKTEGLFSINKNVSSFDFNGEYFVFTEFDDKDLNKNIYITKEGSDLKKIDEGFNINFAGKEDVLYLKNIQKNDNNILCSYTLNKDSKIVEDQLDIKNYLLINNSDLVLITRNTYNNDYTLVKLDMDNYSETSIAKIVGDNLFYDSNQNTGYLNLSPSINESKRNIIYSINFNKSNIGLN</sequence>
<dbReference type="InterPro" id="IPR011042">
    <property type="entry name" value="6-blade_b-propeller_TolB-like"/>
</dbReference>
<keyword evidence="1" id="KW-0732">Signal</keyword>